<evidence type="ECO:0000256" key="3">
    <source>
        <dbReference type="ARBA" id="ARBA00023027"/>
    </source>
</evidence>
<comment type="caution">
    <text evidence="6">The sequence shown here is derived from an EMBL/GenBank/DDBJ whole genome shotgun (WGS) entry which is preliminary data.</text>
</comment>
<dbReference type="OrthoDB" id="9800582at2"/>
<reference evidence="6 7" key="1">
    <citation type="submission" date="2012-05" db="EMBL/GenBank/DDBJ databases">
        <authorList>
            <person name="Harkins D.M."/>
            <person name="Madupu R."/>
            <person name="Durkin A.S."/>
            <person name="Torralba M."/>
            <person name="Methe B."/>
            <person name="Sutton G.G."/>
            <person name="Nelson K.E."/>
        </authorList>
    </citation>
    <scope>NUCLEOTIDE SEQUENCE [LARGE SCALE GENOMIC DNA]</scope>
    <source>
        <strain evidence="6 7">F0489</strain>
    </source>
</reference>
<dbReference type="EMBL" id="AKFT01000036">
    <property type="protein sequence ID" value="EJF47009.1"/>
    <property type="molecule type" value="Genomic_DNA"/>
</dbReference>
<keyword evidence="7" id="KW-1185">Reference proteome</keyword>
<dbReference type="GO" id="GO:0017136">
    <property type="term" value="F:histone deacetylase activity, NAD-dependent"/>
    <property type="evidence" value="ECO:0007669"/>
    <property type="project" value="TreeGrafter"/>
</dbReference>
<dbReference type="PROSITE" id="PS50305">
    <property type="entry name" value="SIRTUIN"/>
    <property type="match status" value="1"/>
</dbReference>
<dbReference type="Proteomes" id="UP000002941">
    <property type="component" value="Unassembled WGS sequence"/>
</dbReference>
<evidence type="ECO:0000256" key="1">
    <source>
        <dbReference type="ARBA" id="ARBA00012928"/>
    </source>
</evidence>
<dbReference type="InterPro" id="IPR003000">
    <property type="entry name" value="Sirtuin"/>
</dbReference>
<organism evidence="6 7">
    <name type="scientific">Actinomyces massiliensis F0489</name>
    <dbReference type="NCBI Taxonomy" id="1125718"/>
    <lineage>
        <taxon>Bacteria</taxon>
        <taxon>Bacillati</taxon>
        <taxon>Actinomycetota</taxon>
        <taxon>Actinomycetes</taxon>
        <taxon>Actinomycetales</taxon>
        <taxon>Actinomycetaceae</taxon>
        <taxon>Actinomyces</taxon>
    </lineage>
</organism>
<dbReference type="InterPro" id="IPR050134">
    <property type="entry name" value="NAD-dep_sirtuin_deacylases"/>
</dbReference>
<feature type="binding site" evidence="4">
    <location>
        <position position="186"/>
    </location>
    <ligand>
        <name>Zn(2+)</name>
        <dbReference type="ChEBI" id="CHEBI:29105"/>
    </ligand>
</feature>
<dbReference type="InterPro" id="IPR026590">
    <property type="entry name" value="Ssirtuin_cat_dom"/>
</dbReference>
<proteinExistence type="predicted"/>
<feature type="binding site" evidence="4">
    <location>
        <position position="136"/>
    </location>
    <ligand>
        <name>Zn(2+)</name>
        <dbReference type="ChEBI" id="CHEBI:29105"/>
    </ligand>
</feature>
<dbReference type="GO" id="GO:0070403">
    <property type="term" value="F:NAD+ binding"/>
    <property type="evidence" value="ECO:0007669"/>
    <property type="project" value="InterPro"/>
</dbReference>
<dbReference type="PATRIC" id="fig|1125718.3.peg.557"/>
<dbReference type="AlphaFoldDB" id="J0NIR4"/>
<feature type="domain" description="Deacetylase sirtuin-type" evidence="5">
    <location>
        <begin position="1"/>
        <end position="282"/>
    </location>
</feature>
<feature type="binding site" evidence="4">
    <location>
        <position position="189"/>
    </location>
    <ligand>
        <name>Zn(2+)</name>
        <dbReference type="ChEBI" id="CHEBI:29105"/>
    </ligand>
</feature>
<dbReference type="InterPro" id="IPR029035">
    <property type="entry name" value="DHS-like_NAD/FAD-binding_dom"/>
</dbReference>
<dbReference type="Gene3D" id="3.40.50.1220">
    <property type="entry name" value="TPP-binding domain"/>
    <property type="match status" value="1"/>
</dbReference>
<evidence type="ECO:0000256" key="4">
    <source>
        <dbReference type="PROSITE-ProRule" id="PRU00236"/>
    </source>
</evidence>
<dbReference type="PANTHER" id="PTHR11085:SF10">
    <property type="entry name" value="NAD-DEPENDENT PROTEIN DEACYLASE SIRTUIN-5, MITOCHONDRIAL-RELATED"/>
    <property type="match status" value="1"/>
</dbReference>
<keyword evidence="2" id="KW-0808">Transferase</keyword>
<accession>J0NIR4</accession>
<evidence type="ECO:0000256" key="2">
    <source>
        <dbReference type="ARBA" id="ARBA00022679"/>
    </source>
</evidence>
<sequence length="282" mass="30018">MSDPISAADITEAVNAATALMAGRRTLAVTGAGISTDAGIPDYRGMGTTPVEPVDYEQFVTDPVWYRWLWARNHATWRLLDPLEPTPGHAALARLEEAGLVTGVATQNVDRLHSRADQRTVWELHGAYDRVVCLTCGRIVSRAEVDARLTVLNPDYPRETDPARVAITPEADRDAARACDFEPVTCEACGGLLKPDIVFFGEGLPAAMSEAMDAAGHCDVVLVAGTSLAVLTGLWIVRQAIAHGAELVVINRGPTAVDEMADVRVQGGTSQVLEPLANALGA</sequence>
<keyword evidence="4" id="KW-0862">Zinc</keyword>
<evidence type="ECO:0000313" key="7">
    <source>
        <dbReference type="Proteomes" id="UP000002941"/>
    </source>
</evidence>
<name>J0NIR4_9ACTO</name>
<protein>
    <recommendedName>
        <fullName evidence="1">protein acetyllysine N-acetyltransferase</fullName>
        <ecNumber evidence="1">2.3.1.286</ecNumber>
    </recommendedName>
</protein>
<dbReference type="eggNOG" id="COG0846">
    <property type="taxonomic scope" value="Bacteria"/>
</dbReference>
<dbReference type="PANTHER" id="PTHR11085">
    <property type="entry name" value="NAD-DEPENDENT PROTEIN DEACYLASE SIRTUIN-5, MITOCHONDRIAL-RELATED"/>
    <property type="match status" value="1"/>
</dbReference>
<dbReference type="SUPFAM" id="SSF52467">
    <property type="entry name" value="DHS-like NAD/FAD-binding domain"/>
    <property type="match status" value="1"/>
</dbReference>
<dbReference type="EC" id="2.3.1.286" evidence="1"/>
<dbReference type="Pfam" id="PF02146">
    <property type="entry name" value="SIR2"/>
    <property type="match status" value="1"/>
</dbReference>
<dbReference type="InterPro" id="IPR026591">
    <property type="entry name" value="Sirtuin_cat_small_dom_sf"/>
</dbReference>
<feature type="active site" description="Proton acceptor" evidence="4">
    <location>
        <position position="125"/>
    </location>
</feature>
<keyword evidence="4" id="KW-0479">Metal-binding</keyword>
<dbReference type="GO" id="GO:0046872">
    <property type="term" value="F:metal ion binding"/>
    <property type="evidence" value="ECO:0007669"/>
    <property type="project" value="UniProtKB-KW"/>
</dbReference>
<keyword evidence="3" id="KW-0520">NAD</keyword>
<evidence type="ECO:0000313" key="6">
    <source>
        <dbReference type="EMBL" id="EJF47009.1"/>
    </source>
</evidence>
<dbReference type="RefSeq" id="WP_008730108.1">
    <property type="nucleotide sequence ID" value="NZ_AKFT01000036.1"/>
</dbReference>
<evidence type="ECO:0000259" key="5">
    <source>
        <dbReference type="PROSITE" id="PS50305"/>
    </source>
</evidence>
<gene>
    <name evidence="6" type="ORF">HMPREF1318_2209</name>
</gene>
<feature type="binding site" evidence="4">
    <location>
        <position position="133"/>
    </location>
    <ligand>
        <name>Zn(2+)</name>
        <dbReference type="ChEBI" id="CHEBI:29105"/>
    </ligand>
</feature>
<dbReference type="Gene3D" id="3.30.1600.10">
    <property type="entry name" value="SIR2/SIRT2 'Small Domain"/>
    <property type="match status" value="1"/>
</dbReference>